<dbReference type="STRING" id="1121306.SAMN02745196_01615"/>
<organism evidence="2 3">
    <name type="scientific">Clostridium collagenovorans DSM 3089</name>
    <dbReference type="NCBI Taxonomy" id="1121306"/>
    <lineage>
        <taxon>Bacteria</taxon>
        <taxon>Bacillati</taxon>
        <taxon>Bacillota</taxon>
        <taxon>Clostridia</taxon>
        <taxon>Eubacteriales</taxon>
        <taxon>Clostridiaceae</taxon>
        <taxon>Clostridium</taxon>
    </lineage>
</organism>
<sequence length="166" mass="19219">MIRRATLDDLESIMEIIKDTVMEMNKEGNYQWNSSYPLEADFIKDIKKGELFLEEEHGEVLGFICLNMSEAEEYKELKWDFEGEAVVIHRMAVNPKSRNKGVGSKLMNYAEEFALSNNISYIKTDTNEINIKMNNLFKKCGYKLFGKVQLKGYDSLFPCYGKAINK</sequence>
<dbReference type="CDD" id="cd04301">
    <property type="entry name" value="NAT_SF"/>
    <property type="match status" value="1"/>
</dbReference>
<dbReference type="InterPro" id="IPR000182">
    <property type="entry name" value="GNAT_dom"/>
</dbReference>
<dbReference type="PROSITE" id="PS51186">
    <property type="entry name" value="GNAT"/>
    <property type="match status" value="1"/>
</dbReference>
<proteinExistence type="predicted"/>
<dbReference type="Proteomes" id="UP000184526">
    <property type="component" value="Unassembled WGS sequence"/>
</dbReference>
<dbReference type="SUPFAM" id="SSF55729">
    <property type="entry name" value="Acyl-CoA N-acyltransferases (Nat)"/>
    <property type="match status" value="1"/>
</dbReference>
<feature type="domain" description="N-acetyltransferase" evidence="1">
    <location>
        <begin position="1"/>
        <end position="165"/>
    </location>
</feature>
<protein>
    <submittedName>
        <fullName evidence="2">L-amino acid N-acyltransferase YncA</fullName>
    </submittedName>
</protein>
<dbReference type="Pfam" id="PF00583">
    <property type="entry name" value="Acetyltransf_1"/>
    <property type="match status" value="1"/>
</dbReference>
<dbReference type="PANTHER" id="PTHR43617">
    <property type="entry name" value="L-AMINO ACID N-ACETYLTRANSFERASE"/>
    <property type="match status" value="1"/>
</dbReference>
<evidence type="ECO:0000259" key="1">
    <source>
        <dbReference type="PROSITE" id="PS51186"/>
    </source>
</evidence>
<accession>A0A1M5W8R0</accession>
<dbReference type="RefSeq" id="WP_072831509.1">
    <property type="nucleotide sequence ID" value="NZ_FQXP01000005.1"/>
</dbReference>
<dbReference type="AlphaFoldDB" id="A0A1M5W8R0"/>
<dbReference type="GO" id="GO:0016747">
    <property type="term" value="F:acyltransferase activity, transferring groups other than amino-acyl groups"/>
    <property type="evidence" value="ECO:0007669"/>
    <property type="project" value="InterPro"/>
</dbReference>
<reference evidence="2 3" key="1">
    <citation type="submission" date="2016-11" db="EMBL/GenBank/DDBJ databases">
        <authorList>
            <person name="Jaros S."/>
            <person name="Januszkiewicz K."/>
            <person name="Wedrychowicz H."/>
        </authorList>
    </citation>
    <scope>NUCLEOTIDE SEQUENCE [LARGE SCALE GENOMIC DNA]</scope>
    <source>
        <strain evidence="2 3">DSM 3089</strain>
    </source>
</reference>
<evidence type="ECO:0000313" key="3">
    <source>
        <dbReference type="Proteomes" id="UP000184526"/>
    </source>
</evidence>
<keyword evidence="2" id="KW-0808">Transferase</keyword>
<dbReference type="OrthoDB" id="9796381at2"/>
<keyword evidence="3" id="KW-1185">Reference proteome</keyword>
<keyword evidence="2" id="KW-0012">Acyltransferase</keyword>
<gene>
    <name evidence="2" type="ORF">SAMN02745196_01615</name>
</gene>
<evidence type="ECO:0000313" key="2">
    <source>
        <dbReference type="EMBL" id="SHH83828.1"/>
    </source>
</evidence>
<dbReference type="InterPro" id="IPR016181">
    <property type="entry name" value="Acyl_CoA_acyltransferase"/>
</dbReference>
<dbReference type="EMBL" id="FQXP01000005">
    <property type="protein sequence ID" value="SHH83828.1"/>
    <property type="molecule type" value="Genomic_DNA"/>
</dbReference>
<dbReference type="InterPro" id="IPR050276">
    <property type="entry name" value="MshD_Acetyltransferase"/>
</dbReference>
<dbReference type="Gene3D" id="3.40.630.30">
    <property type="match status" value="1"/>
</dbReference>
<name>A0A1M5W8R0_9CLOT</name>